<reference evidence="1 2" key="1">
    <citation type="submission" date="2018-12" db="EMBL/GenBank/DDBJ databases">
        <authorList>
            <consortium name="Pathogen Informatics"/>
        </authorList>
    </citation>
    <scope>NUCLEOTIDE SEQUENCE [LARGE SCALE GENOMIC DNA]</scope>
    <source>
        <strain evidence="1 2">NCTC12905</strain>
    </source>
</reference>
<sequence>MLAQDLSAWTGYNVQLRDPPQLNLFPSPKALLFGVILTSKMNHVVPLMEAKIN</sequence>
<dbReference type="EMBL" id="LR134529">
    <property type="protein sequence ID" value="VEJ44971.1"/>
    <property type="molecule type" value="Genomic_DNA"/>
</dbReference>
<dbReference type="AlphaFoldDB" id="A0A3S5C679"/>
<organism evidence="1 2">
    <name type="scientific">Bartonella vinsonii</name>
    <name type="common">Rochalimaea vinsonii</name>
    <dbReference type="NCBI Taxonomy" id="33047"/>
    <lineage>
        <taxon>Bacteria</taxon>
        <taxon>Pseudomonadati</taxon>
        <taxon>Pseudomonadota</taxon>
        <taxon>Alphaproteobacteria</taxon>
        <taxon>Hyphomicrobiales</taxon>
        <taxon>Bartonellaceae</taxon>
        <taxon>Bartonella</taxon>
    </lineage>
</organism>
<gene>
    <name evidence="1" type="ORF">NCTC12905_00617</name>
</gene>
<proteinExistence type="predicted"/>
<name>A0A3S5C679_BARVI</name>
<accession>A0A3S5C679</accession>
<evidence type="ECO:0000313" key="2">
    <source>
        <dbReference type="Proteomes" id="UP000274201"/>
    </source>
</evidence>
<dbReference type="Proteomes" id="UP000274201">
    <property type="component" value="Chromosome"/>
</dbReference>
<evidence type="ECO:0000313" key="1">
    <source>
        <dbReference type="EMBL" id="VEJ44971.1"/>
    </source>
</evidence>
<protein>
    <submittedName>
        <fullName evidence="1">Uncharacterized protein</fullName>
    </submittedName>
</protein>